<comment type="function">
    <text evidence="9">Channel that opens in response to stretch forces in the membrane lipid bilayer. May participate in the regulation of osmotic pressure changes within the cell.</text>
</comment>
<comment type="similarity">
    <text evidence="9">Belongs to the MscL family.</text>
</comment>
<evidence type="ECO:0000256" key="8">
    <source>
        <dbReference type="ARBA" id="ARBA00023303"/>
    </source>
</evidence>
<dbReference type="SUPFAM" id="SSF81330">
    <property type="entry name" value="Gated mechanosensitive channel"/>
    <property type="match status" value="1"/>
</dbReference>
<dbReference type="PANTHER" id="PTHR30266">
    <property type="entry name" value="MECHANOSENSITIVE CHANNEL MSCL"/>
    <property type="match status" value="1"/>
</dbReference>
<gene>
    <name evidence="9 10" type="primary">mscL</name>
    <name evidence="10" type="ORF">DZ858_03950</name>
</gene>
<dbReference type="GO" id="GO:0008381">
    <property type="term" value="F:mechanosensitive monoatomic ion channel activity"/>
    <property type="evidence" value="ECO:0007669"/>
    <property type="project" value="UniProtKB-UniRule"/>
</dbReference>
<evidence type="ECO:0000256" key="3">
    <source>
        <dbReference type="ARBA" id="ARBA00022475"/>
    </source>
</evidence>
<dbReference type="HAMAP" id="MF_00115">
    <property type="entry name" value="MscL"/>
    <property type="match status" value="1"/>
</dbReference>
<evidence type="ECO:0000256" key="9">
    <source>
        <dbReference type="HAMAP-Rule" id="MF_00115"/>
    </source>
</evidence>
<dbReference type="PRINTS" id="PR01264">
    <property type="entry name" value="MECHCHANNEL"/>
</dbReference>
<dbReference type="NCBIfam" id="TIGR00220">
    <property type="entry name" value="mscL"/>
    <property type="match status" value="1"/>
</dbReference>
<dbReference type="RefSeq" id="WP_117158232.1">
    <property type="nucleotide sequence ID" value="NZ_QVID01000001.1"/>
</dbReference>
<feature type="transmembrane region" description="Helical" evidence="9">
    <location>
        <begin position="82"/>
        <end position="100"/>
    </location>
</feature>
<evidence type="ECO:0000313" key="10">
    <source>
        <dbReference type="EMBL" id="RFN59233.1"/>
    </source>
</evidence>
<reference evidence="10 11" key="1">
    <citation type="journal article" date="2007" name="Int. J. Syst. Evol. Microbiol.">
        <title>Marixanthomonas ophiurae gen. nov., sp. nov., a marine bacterium of the family Flavobacteriaceae isolated from a deep-sea brittle star.</title>
        <authorList>
            <person name="Romanenko L.A."/>
            <person name="Uchino M."/>
            <person name="Frolova G.M."/>
            <person name="Mikhailov V.V."/>
        </authorList>
    </citation>
    <scope>NUCLEOTIDE SEQUENCE [LARGE SCALE GENOMIC DNA]</scope>
    <source>
        <strain evidence="10 11">KMM 3046</strain>
    </source>
</reference>
<evidence type="ECO:0000256" key="6">
    <source>
        <dbReference type="ARBA" id="ARBA00023065"/>
    </source>
</evidence>
<accession>A0A3E1QAS5</accession>
<dbReference type="InterPro" id="IPR037673">
    <property type="entry name" value="MSC/AndL"/>
</dbReference>
<feature type="transmembrane region" description="Helical" evidence="9">
    <location>
        <begin position="12"/>
        <end position="31"/>
    </location>
</feature>
<evidence type="ECO:0000256" key="4">
    <source>
        <dbReference type="ARBA" id="ARBA00022692"/>
    </source>
</evidence>
<dbReference type="Pfam" id="PF01741">
    <property type="entry name" value="MscL"/>
    <property type="match status" value="1"/>
</dbReference>
<keyword evidence="11" id="KW-1185">Reference proteome</keyword>
<dbReference type="InterPro" id="IPR036019">
    <property type="entry name" value="MscL_channel"/>
</dbReference>
<dbReference type="AlphaFoldDB" id="A0A3E1QAS5"/>
<keyword evidence="8 9" id="KW-0407">Ion channel</keyword>
<keyword evidence="7 9" id="KW-0472">Membrane</keyword>
<dbReference type="PANTHER" id="PTHR30266:SF2">
    <property type="entry name" value="LARGE-CONDUCTANCE MECHANOSENSITIVE CHANNEL"/>
    <property type="match status" value="1"/>
</dbReference>
<proteinExistence type="inferred from homology"/>
<organism evidence="10 11">
    <name type="scientific">Marixanthomonas ophiurae</name>
    <dbReference type="NCBI Taxonomy" id="387659"/>
    <lineage>
        <taxon>Bacteria</taxon>
        <taxon>Pseudomonadati</taxon>
        <taxon>Bacteroidota</taxon>
        <taxon>Flavobacteriia</taxon>
        <taxon>Flavobacteriales</taxon>
        <taxon>Flavobacteriaceae</taxon>
        <taxon>Marixanthomonas</taxon>
    </lineage>
</organism>
<comment type="subunit">
    <text evidence="9">Homopentamer.</text>
</comment>
<evidence type="ECO:0000256" key="2">
    <source>
        <dbReference type="ARBA" id="ARBA00022448"/>
    </source>
</evidence>
<keyword evidence="3 9" id="KW-1003">Cell membrane</keyword>
<keyword evidence="6 9" id="KW-0406">Ion transport</keyword>
<dbReference type="Proteomes" id="UP000261082">
    <property type="component" value="Unassembled WGS sequence"/>
</dbReference>
<evidence type="ECO:0000256" key="5">
    <source>
        <dbReference type="ARBA" id="ARBA00022989"/>
    </source>
</evidence>
<evidence type="ECO:0000256" key="1">
    <source>
        <dbReference type="ARBA" id="ARBA00004141"/>
    </source>
</evidence>
<dbReference type="EMBL" id="QVID01000001">
    <property type="protein sequence ID" value="RFN59233.1"/>
    <property type="molecule type" value="Genomic_DNA"/>
</dbReference>
<evidence type="ECO:0000313" key="11">
    <source>
        <dbReference type="Proteomes" id="UP000261082"/>
    </source>
</evidence>
<protein>
    <recommendedName>
        <fullName evidence="9">Large-conductance mechanosensitive channel</fullName>
    </recommendedName>
</protein>
<dbReference type="InterPro" id="IPR001185">
    <property type="entry name" value="MS_channel"/>
</dbReference>
<dbReference type="OrthoDB" id="9810350at2"/>
<sequence>MLKEFKKFIMTGNVIDLAVAVILAGAISLVVKGFTTDIMMPIVGHFAGGLDFADMKVVLDQAVVGADGKIVKPENAVMYGNWINAIINLIIVGFVLFLMVKAYNKTKKPKEEAPAAPKGPTQEELLAEIRDELKKQSK</sequence>
<keyword evidence="4 9" id="KW-0812">Transmembrane</keyword>
<name>A0A3E1QAS5_9FLAO</name>
<keyword evidence="2 9" id="KW-0813">Transport</keyword>
<comment type="caution">
    <text evidence="10">The sequence shown here is derived from an EMBL/GenBank/DDBJ whole genome shotgun (WGS) entry which is preliminary data.</text>
</comment>
<evidence type="ECO:0000256" key="7">
    <source>
        <dbReference type="ARBA" id="ARBA00023136"/>
    </source>
</evidence>
<keyword evidence="5 9" id="KW-1133">Transmembrane helix</keyword>
<comment type="subcellular location">
    <subcellularLocation>
        <location evidence="9">Cell membrane</location>
        <topology evidence="9">Multi-pass membrane protein</topology>
    </subcellularLocation>
    <subcellularLocation>
        <location evidence="1">Membrane</location>
        <topology evidence="1">Multi-pass membrane protein</topology>
    </subcellularLocation>
</comment>
<dbReference type="GO" id="GO:0005886">
    <property type="term" value="C:plasma membrane"/>
    <property type="evidence" value="ECO:0007669"/>
    <property type="project" value="UniProtKB-SubCell"/>
</dbReference>
<dbReference type="Gene3D" id="1.10.1200.120">
    <property type="entry name" value="Large-conductance mechanosensitive channel, MscL, domain 1"/>
    <property type="match status" value="1"/>
</dbReference>